<dbReference type="PANTHER" id="PTHR24006:SF687">
    <property type="entry name" value="UBIQUITIN CARBOXYL-TERMINAL HYDROLASE 10"/>
    <property type="match status" value="1"/>
</dbReference>
<dbReference type="InterPro" id="IPR001394">
    <property type="entry name" value="Peptidase_C19_UCH"/>
</dbReference>
<dbReference type="AlphaFoldDB" id="A0A0F9WH05"/>
<dbReference type="InterPro" id="IPR018200">
    <property type="entry name" value="USP_CS"/>
</dbReference>
<dbReference type="InterPro" id="IPR038765">
    <property type="entry name" value="Papain-like_cys_pep_sf"/>
</dbReference>
<evidence type="ECO:0000313" key="9">
    <source>
        <dbReference type="Proteomes" id="UP000034350"/>
    </source>
</evidence>
<dbReference type="Pfam" id="PF00443">
    <property type="entry name" value="UCH"/>
    <property type="match status" value="1"/>
</dbReference>
<dbReference type="PANTHER" id="PTHR24006">
    <property type="entry name" value="UBIQUITIN CARBOXYL-TERMINAL HYDROLASE"/>
    <property type="match status" value="1"/>
</dbReference>
<evidence type="ECO:0000256" key="3">
    <source>
        <dbReference type="ARBA" id="ARBA00022670"/>
    </source>
</evidence>
<keyword evidence="5 8" id="KW-0378">Hydrolase</keyword>
<evidence type="ECO:0000313" key="8">
    <source>
        <dbReference type="EMBL" id="KKO76586.1"/>
    </source>
</evidence>
<dbReference type="Gene3D" id="3.90.70.10">
    <property type="entry name" value="Cysteine proteinases"/>
    <property type="match status" value="1"/>
</dbReference>
<dbReference type="EC" id="3.4.19.12" evidence="2"/>
<evidence type="ECO:0000256" key="1">
    <source>
        <dbReference type="ARBA" id="ARBA00000707"/>
    </source>
</evidence>
<protein>
    <recommendedName>
        <fullName evidence="2">ubiquitinyl hydrolase 1</fullName>
        <ecNumber evidence="2">3.4.19.12</ecNumber>
    </recommendedName>
</protein>
<dbReference type="PROSITE" id="PS50235">
    <property type="entry name" value="USP_3"/>
    <property type="match status" value="1"/>
</dbReference>
<dbReference type="OrthoDB" id="420187at2759"/>
<dbReference type="PROSITE" id="PS00972">
    <property type="entry name" value="USP_1"/>
    <property type="match status" value="1"/>
</dbReference>
<keyword evidence="3" id="KW-0645">Protease</keyword>
<comment type="caution">
    <text evidence="8">The sequence shown here is derived from an EMBL/GenBank/DDBJ whole genome shotgun (WGS) entry which is preliminary data.</text>
</comment>
<dbReference type="GeneID" id="36319369"/>
<dbReference type="InterPro" id="IPR028889">
    <property type="entry name" value="USP"/>
</dbReference>
<keyword evidence="6" id="KW-0788">Thiol protease</keyword>
<dbReference type="Proteomes" id="UP000034350">
    <property type="component" value="Unassembled WGS sequence"/>
</dbReference>
<evidence type="ECO:0000256" key="5">
    <source>
        <dbReference type="ARBA" id="ARBA00022801"/>
    </source>
</evidence>
<evidence type="ECO:0000256" key="6">
    <source>
        <dbReference type="ARBA" id="ARBA00022807"/>
    </source>
</evidence>
<keyword evidence="9" id="KW-1185">Reference proteome</keyword>
<dbReference type="VEuPathDB" id="MicrosporidiaDB:AAJ76_2000146164"/>
<dbReference type="VEuPathDB" id="MicrosporidiaDB:NCER_100568"/>
<dbReference type="EMBL" id="JPQZ01000002">
    <property type="protein sequence ID" value="KKO76586.1"/>
    <property type="molecule type" value="Genomic_DNA"/>
</dbReference>
<comment type="catalytic activity">
    <reaction evidence="1">
        <text>Thiol-dependent hydrolysis of ester, thioester, amide, peptide and isopeptide bonds formed by the C-terminal Gly of ubiquitin (a 76-residue protein attached to proteins as an intracellular targeting signal).</text>
        <dbReference type="EC" id="3.4.19.12"/>
    </reaction>
</comment>
<accession>A0A0F9WH05</accession>
<evidence type="ECO:0000259" key="7">
    <source>
        <dbReference type="PROSITE" id="PS50235"/>
    </source>
</evidence>
<feature type="domain" description="USP" evidence="7">
    <location>
        <begin position="13"/>
        <end position="296"/>
    </location>
</feature>
<dbReference type="OMA" id="QIECLNC"/>
<gene>
    <name evidence="8" type="ORF">AAJ76_2000146164</name>
</gene>
<dbReference type="GO" id="GO:0004843">
    <property type="term" value="F:cysteine-type deubiquitinase activity"/>
    <property type="evidence" value="ECO:0007669"/>
    <property type="project" value="UniProtKB-EC"/>
</dbReference>
<reference evidence="8 9" key="1">
    <citation type="journal article" date="2015" name="Environ. Microbiol.">
        <title>Genome analyses suggest the presence of polyploidy and recent human-driven expansions in eight global populations of the honeybee pathogen Nosema ceranae.</title>
        <authorList>
            <person name="Pelin A."/>
            <person name="Selman M."/>
            <person name="Aris-Brosou S."/>
            <person name="Farinelli L."/>
            <person name="Corradi N."/>
        </authorList>
    </citation>
    <scope>NUCLEOTIDE SEQUENCE [LARGE SCALE GENOMIC DNA]</scope>
    <source>
        <strain evidence="8 9">PA08 1199</strain>
    </source>
</reference>
<evidence type="ECO:0000256" key="4">
    <source>
        <dbReference type="ARBA" id="ARBA00022786"/>
    </source>
</evidence>
<organism evidence="8 9">
    <name type="scientific">Vairimorpha ceranae</name>
    <dbReference type="NCBI Taxonomy" id="40302"/>
    <lineage>
        <taxon>Eukaryota</taxon>
        <taxon>Fungi</taxon>
        <taxon>Fungi incertae sedis</taxon>
        <taxon>Microsporidia</taxon>
        <taxon>Nosematidae</taxon>
        <taxon>Vairimorpha</taxon>
    </lineage>
</organism>
<proteinExistence type="predicted"/>
<name>A0A0F9WH05_9MICR</name>
<dbReference type="GO" id="GO:0005634">
    <property type="term" value="C:nucleus"/>
    <property type="evidence" value="ECO:0007669"/>
    <property type="project" value="TreeGrafter"/>
</dbReference>
<dbReference type="GO" id="GO:0016579">
    <property type="term" value="P:protein deubiquitination"/>
    <property type="evidence" value="ECO:0007669"/>
    <property type="project" value="InterPro"/>
</dbReference>
<sequence length="297" mass="34396">MVVRAKRIELTPKGIRNIGNTCFFNSSIQCLLSIPEFVTFYIENNFDYTRPISGAFAEFLADYKKLEIVTPNKFLNFLNSKINLFDGSQQDAHEFVIRFLEVLHDELPNKFKKLQSKEEFIAHCSENIIAKLFYSFNKQTIFCSKCGNKSESFVLLNMMQIQVEKTTQEGLSRIFENEKIDGLDVWKCENCGHSKVAFKQLEVIIYPKILILYISRFNSMAYKNRDSIKIDEKIKLGNNIYFFNGVVCHSGNLNEGHYYSSAKRGDKWINFNDTSIYHGGGSYSDDSPYMVFYSKTI</sequence>
<dbReference type="RefSeq" id="XP_024332328.1">
    <property type="nucleotide sequence ID" value="XM_024474448.1"/>
</dbReference>
<evidence type="ECO:0000256" key="2">
    <source>
        <dbReference type="ARBA" id="ARBA00012759"/>
    </source>
</evidence>
<dbReference type="InterPro" id="IPR050164">
    <property type="entry name" value="Peptidase_C19"/>
</dbReference>
<dbReference type="GO" id="GO:0005829">
    <property type="term" value="C:cytosol"/>
    <property type="evidence" value="ECO:0007669"/>
    <property type="project" value="TreeGrafter"/>
</dbReference>
<dbReference type="GO" id="GO:0006508">
    <property type="term" value="P:proteolysis"/>
    <property type="evidence" value="ECO:0007669"/>
    <property type="project" value="UniProtKB-KW"/>
</dbReference>
<dbReference type="SUPFAM" id="SSF54001">
    <property type="entry name" value="Cysteine proteinases"/>
    <property type="match status" value="1"/>
</dbReference>
<dbReference type="VEuPathDB" id="MicrosporidiaDB:G9O61_00g006610"/>
<keyword evidence="4" id="KW-0833">Ubl conjugation pathway</keyword>